<dbReference type="Proteomes" id="UP000034705">
    <property type="component" value="Unassembled WGS sequence"/>
</dbReference>
<feature type="transmembrane region" description="Helical" evidence="1">
    <location>
        <begin position="277"/>
        <end position="301"/>
    </location>
</feature>
<reference evidence="2 3" key="1">
    <citation type="journal article" date="2015" name="Nature">
        <title>rRNA introns, odd ribosomes, and small enigmatic genomes across a large radiation of phyla.</title>
        <authorList>
            <person name="Brown C.T."/>
            <person name="Hug L.A."/>
            <person name="Thomas B.C."/>
            <person name="Sharon I."/>
            <person name="Castelle C.J."/>
            <person name="Singh A."/>
            <person name="Wilkins M.J."/>
            <person name="Williams K.H."/>
            <person name="Banfield J.F."/>
        </authorList>
    </citation>
    <scope>NUCLEOTIDE SEQUENCE [LARGE SCALE GENOMIC DNA]</scope>
</reference>
<evidence type="ECO:0000256" key="1">
    <source>
        <dbReference type="SAM" id="Phobius"/>
    </source>
</evidence>
<feature type="transmembrane region" description="Helical" evidence="1">
    <location>
        <begin position="145"/>
        <end position="166"/>
    </location>
</feature>
<feature type="transmembrane region" description="Helical" evidence="1">
    <location>
        <begin position="232"/>
        <end position="265"/>
    </location>
</feature>
<gene>
    <name evidence="2" type="ORF">UX45_C0015G0021</name>
</gene>
<feature type="transmembrane region" description="Helical" evidence="1">
    <location>
        <begin position="172"/>
        <end position="191"/>
    </location>
</feature>
<proteinExistence type="predicted"/>
<name>A0A0G1PID3_9BACT</name>
<feature type="transmembrane region" description="Helical" evidence="1">
    <location>
        <begin position="27"/>
        <end position="47"/>
    </location>
</feature>
<evidence type="ECO:0000313" key="2">
    <source>
        <dbReference type="EMBL" id="KKU32559.1"/>
    </source>
</evidence>
<protein>
    <submittedName>
        <fullName evidence="2">Uncharacterized protein</fullName>
    </submittedName>
</protein>
<keyword evidence="1" id="KW-0472">Membrane</keyword>
<keyword evidence="1" id="KW-0812">Transmembrane</keyword>
<comment type="caution">
    <text evidence="2">The sequence shown here is derived from an EMBL/GenBank/DDBJ whole genome shotgun (WGS) entry which is preliminary data.</text>
</comment>
<evidence type="ECO:0000313" key="3">
    <source>
        <dbReference type="Proteomes" id="UP000034705"/>
    </source>
</evidence>
<dbReference type="AlphaFoldDB" id="A0A0G1PID3"/>
<accession>A0A0G1PID3</accession>
<feature type="transmembrane region" description="Helical" evidence="1">
    <location>
        <begin position="90"/>
        <end position="109"/>
    </location>
</feature>
<dbReference type="EMBL" id="LCMG01000015">
    <property type="protein sequence ID" value="KKU32559.1"/>
    <property type="molecule type" value="Genomic_DNA"/>
</dbReference>
<sequence length="328" mass="36704">MKKKQPAGIYRTFFKNAWSCTLQHKSLWVFGIFAAILQSGGLGDTLLRGFRRVEYRGEWFSNLLQDSVMGLRTAGTYLSHIATLPSWQTVLLFTAMLFALLVVFSLSVISQQILIDRVDAQTKKSSGHSFYKHVEVFERLVGIHVLAKMGGFIATLIVTLILVLYLRDQGSLYAFFVFVSFGLFVPVLIILQNLSMLAAIHAVKAKTSLLHSVAHAFFLFRSHWLATIELGVGVFLLIAIMAGFLCAILFLFLLPVAFLASFFLSTGSWVGFMTCQGVSLFAIATALFLFVGATTTFQYAVWVSFYKHASHEILGTKPIARFLRWLKK</sequence>
<keyword evidence="1" id="KW-1133">Transmembrane helix</keyword>
<organism evidence="2 3">
    <name type="scientific">Candidatus Uhrbacteria bacterium GW2011_GWF2_46_218</name>
    <dbReference type="NCBI Taxonomy" id="1619001"/>
    <lineage>
        <taxon>Bacteria</taxon>
        <taxon>Candidatus Uhriibacteriota</taxon>
    </lineage>
</organism>